<dbReference type="InterPro" id="IPR029058">
    <property type="entry name" value="AB_hydrolase_fold"/>
</dbReference>
<dbReference type="FunFam" id="3.40.50.1820:FF:000281">
    <property type="entry name" value="LIPaSe related"/>
    <property type="match status" value="1"/>
</dbReference>
<dbReference type="SUPFAM" id="SSF53474">
    <property type="entry name" value="alpha/beta-Hydrolases"/>
    <property type="match status" value="1"/>
</dbReference>
<feature type="chain" id="PRO_5040404966" evidence="2">
    <location>
        <begin position="18"/>
        <end position="500"/>
    </location>
</feature>
<evidence type="ECO:0000256" key="1">
    <source>
        <dbReference type="SAM" id="MobiDB-lite"/>
    </source>
</evidence>
<feature type="compositionally biased region" description="Basic and acidic residues" evidence="1">
    <location>
        <begin position="395"/>
        <end position="404"/>
    </location>
</feature>
<evidence type="ECO:0000313" key="3">
    <source>
        <dbReference type="EMBL" id="CAI5454857.1"/>
    </source>
</evidence>
<organism evidence="3 4">
    <name type="scientific">Caenorhabditis angaria</name>
    <dbReference type="NCBI Taxonomy" id="860376"/>
    <lineage>
        <taxon>Eukaryota</taxon>
        <taxon>Metazoa</taxon>
        <taxon>Ecdysozoa</taxon>
        <taxon>Nematoda</taxon>
        <taxon>Chromadorea</taxon>
        <taxon>Rhabditida</taxon>
        <taxon>Rhabditina</taxon>
        <taxon>Rhabditomorpha</taxon>
        <taxon>Rhabditoidea</taxon>
        <taxon>Rhabditidae</taxon>
        <taxon>Peloderinae</taxon>
        <taxon>Caenorhabditis</taxon>
    </lineage>
</organism>
<dbReference type="GO" id="GO:0016042">
    <property type="term" value="P:lipid catabolic process"/>
    <property type="evidence" value="ECO:0007669"/>
    <property type="project" value="InterPro"/>
</dbReference>
<proteinExistence type="predicted"/>
<reference evidence="3" key="1">
    <citation type="submission" date="2022-11" db="EMBL/GenBank/DDBJ databases">
        <authorList>
            <person name="Kikuchi T."/>
        </authorList>
    </citation>
    <scope>NUCLEOTIDE SEQUENCE</scope>
    <source>
        <strain evidence="3">PS1010</strain>
    </source>
</reference>
<name>A0A9P1NB15_9PELO</name>
<feature type="region of interest" description="Disordered" evidence="1">
    <location>
        <begin position="307"/>
        <end position="423"/>
    </location>
</feature>
<protein>
    <submittedName>
        <fullName evidence="3">Uncharacterized protein</fullName>
    </submittedName>
</protein>
<dbReference type="AlphaFoldDB" id="A0A9P1NB15"/>
<keyword evidence="2" id="KW-0732">Signal</keyword>
<evidence type="ECO:0000256" key="2">
    <source>
        <dbReference type="SAM" id="SignalP"/>
    </source>
</evidence>
<dbReference type="Pfam" id="PF01674">
    <property type="entry name" value="Lipase_2"/>
    <property type="match status" value="1"/>
</dbReference>
<feature type="compositionally biased region" description="Polar residues" evidence="1">
    <location>
        <begin position="356"/>
        <end position="365"/>
    </location>
</feature>
<sequence length="500" mass="56078">MLFLLVLVFNHFLIVTAEFNSHFAEFVEENYGKTFLDALQRTELGDNGSFGGKHSEDDEIVRDPVIFIHGVSDVAGGKMHNLAAKYRKKGYTDGELYGTSYGEGNRNNPLAWTEYSMRCEHVKQIRTLILAVRYYTLRDVDIVAYSLGVPIARKAILGGACVDTKEDLGAPLTNYIDSFVGVAGPNHGIALQIAGISIPGCVIGAIPILPICSRVIGLYSGLCPTESQFLTDINDVEHYEGRHVFSIYTRTDNWIGYEVCGQITARIPGEDSHKSYKKYNHDQILENTWDVQMRMIELHKADEDVERTNKSVRGRSGLKSKKHTPSRISVTTSEEEDGNSRARKRNIEDDDYLSDDFSNNKSPQIDSRKNKLTVNVARRGTGNPARGRHGVNVISEREKAEGTYRVKQSRSGPPAVSPENYYPTTTTTRYSITYKYPTTTPTLTTTTTTAKPQDKYQNSIGNLQKINSKTSTNFFPHPYESPDQRSSDGYHTRIKIIFDD</sequence>
<dbReference type="PANTHER" id="PTHR32015">
    <property type="entry name" value="FASTING INDUCED LIPASE"/>
    <property type="match status" value="1"/>
</dbReference>
<dbReference type="GO" id="GO:0016298">
    <property type="term" value="F:lipase activity"/>
    <property type="evidence" value="ECO:0007669"/>
    <property type="project" value="TreeGrafter"/>
</dbReference>
<feature type="compositionally biased region" description="Basic residues" evidence="1">
    <location>
        <begin position="310"/>
        <end position="325"/>
    </location>
</feature>
<feature type="signal peptide" evidence="2">
    <location>
        <begin position="1"/>
        <end position="17"/>
    </location>
</feature>
<dbReference type="Gene3D" id="3.40.50.1820">
    <property type="entry name" value="alpha/beta hydrolase"/>
    <property type="match status" value="1"/>
</dbReference>
<dbReference type="EMBL" id="CANHGI010000006">
    <property type="protein sequence ID" value="CAI5454857.1"/>
    <property type="molecule type" value="Genomic_DNA"/>
</dbReference>
<accession>A0A9P1NB15</accession>
<evidence type="ECO:0000313" key="4">
    <source>
        <dbReference type="Proteomes" id="UP001152747"/>
    </source>
</evidence>
<dbReference type="PANTHER" id="PTHR32015:SF8">
    <property type="entry name" value="LIPASE"/>
    <property type="match status" value="1"/>
</dbReference>
<dbReference type="Proteomes" id="UP001152747">
    <property type="component" value="Unassembled WGS sequence"/>
</dbReference>
<dbReference type="OrthoDB" id="5797311at2759"/>
<comment type="caution">
    <text evidence="3">The sequence shown here is derived from an EMBL/GenBank/DDBJ whole genome shotgun (WGS) entry which is preliminary data.</text>
</comment>
<dbReference type="InterPro" id="IPR002918">
    <property type="entry name" value="Lipase_EstA/Esterase_EstB"/>
</dbReference>
<keyword evidence="4" id="KW-1185">Reference proteome</keyword>
<gene>
    <name evidence="3" type="ORF">CAMP_LOCUS17494</name>
</gene>